<evidence type="ECO:0000313" key="2">
    <source>
        <dbReference type="Proteomes" id="UP000824120"/>
    </source>
</evidence>
<name>A0A9J5YIR1_SOLCO</name>
<comment type="caution">
    <text evidence="1">The sequence shown here is derived from an EMBL/GenBank/DDBJ whole genome shotgun (WGS) entry which is preliminary data.</text>
</comment>
<sequence length="74" mass="8723">MNRLKAEGLRTIIEEKRLSTDGVIDRYPEIMSCLKSHKFQLFTKPLGPYILSWVREIYRAYSTLIYITREKAGN</sequence>
<gene>
    <name evidence="1" type="ORF">H5410_031049</name>
</gene>
<accession>A0A9J5YIR1</accession>
<dbReference type="Proteomes" id="UP000824120">
    <property type="component" value="Chromosome 6"/>
</dbReference>
<evidence type="ECO:0000313" key="1">
    <source>
        <dbReference type="EMBL" id="KAG5599679.1"/>
    </source>
</evidence>
<dbReference type="PANTHER" id="PTHR33180:SF31">
    <property type="entry name" value="POLYPROTEIN PROTEIN"/>
    <property type="match status" value="1"/>
</dbReference>
<dbReference type="EMBL" id="JACXVP010000006">
    <property type="protein sequence ID" value="KAG5599679.1"/>
    <property type="molecule type" value="Genomic_DNA"/>
</dbReference>
<dbReference type="AlphaFoldDB" id="A0A9J5YIR1"/>
<proteinExistence type="predicted"/>
<dbReference type="PANTHER" id="PTHR33180">
    <property type="entry name" value="PHOTOSYSTEM II CP43 REACTION CENTER PROTEIN"/>
    <property type="match status" value="1"/>
</dbReference>
<keyword evidence="2" id="KW-1185">Reference proteome</keyword>
<reference evidence="1 2" key="1">
    <citation type="submission" date="2020-09" db="EMBL/GenBank/DDBJ databases">
        <title>De no assembly of potato wild relative species, Solanum commersonii.</title>
        <authorList>
            <person name="Cho K."/>
        </authorList>
    </citation>
    <scope>NUCLEOTIDE SEQUENCE [LARGE SCALE GENOMIC DNA]</scope>
    <source>
        <strain evidence="1">LZ3.2</strain>
        <tissue evidence="1">Leaf</tissue>
    </source>
</reference>
<protein>
    <submittedName>
        <fullName evidence="1">Uncharacterized protein</fullName>
    </submittedName>
</protein>
<organism evidence="1 2">
    <name type="scientific">Solanum commersonii</name>
    <name type="common">Commerson's wild potato</name>
    <name type="synonym">Commerson's nightshade</name>
    <dbReference type="NCBI Taxonomy" id="4109"/>
    <lineage>
        <taxon>Eukaryota</taxon>
        <taxon>Viridiplantae</taxon>
        <taxon>Streptophyta</taxon>
        <taxon>Embryophyta</taxon>
        <taxon>Tracheophyta</taxon>
        <taxon>Spermatophyta</taxon>
        <taxon>Magnoliopsida</taxon>
        <taxon>eudicotyledons</taxon>
        <taxon>Gunneridae</taxon>
        <taxon>Pentapetalae</taxon>
        <taxon>asterids</taxon>
        <taxon>lamiids</taxon>
        <taxon>Solanales</taxon>
        <taxon>Solanaceae</taxon>
        <taxon>Solanoideae</taxon>
        <taxon>Solaneae</taxon>
        <taxon>Solanum</taxon>
    </lineage>
</organism>